<dbReference type="AlphaFoldDB" id="A0AA46YMT6"/>
<accession>A0AA46YMT6</accession>
<dbReference type="KEGG" id="sgrg:L0C25_07670"/>
<evidence type="ECO:0000256" key="5">
    <source>
        <dbReference type="SAM" id="MobiDB-lite"/>
    </source>
</evidence>
<dbReference type="InterPro" id="IPR039425">
    <property type="entry name" value="RNA_pol_sigma-70-like"/>
</dbReference>
<evidence type="ECO:0000256" key="1">
    <source>
        <dbReference type="ARBA" id="ARBA00010641"/>
    </source>
</evidence>
<feature type="domain" description="RNA polymerase sigma factor 70 region 4 type 2" evidence="7">
    <location>
        <begin position="165"/>
        <end position="217"/>
    </location>
</feature>
<dbReference type="Proteomes" id="UP001164390">
    <property type="component" value="Chromosome"/>
</dbReference>
<evidence type="ECO:0000259" key="6">
    <source>
        <dbReference type="Pfam" id="PF04542"/>
    </source>
</evidence>
<protein>
    <submittedName>
        <fullName evidence="8">Sigma-70 family RNA polymerase sigma factor</fullName>
    </submittedName>
</protein>
<keyword evidence="3" id="KW-0731">Sigma factor</keyword>
<keyword evidence="4" id="KW-0804">Transcription</keyword>
<evidence type="ECO:0000313" key="8">
    <source>
        <dbReference type="EMBL" id="UYM06944.1"/>
    </source>
</evidence>
<dbReference type="PANTHER" id="PTHR43133">
    <property type="entry name" value="RNA POLYMERASE ECF-TYPE SIGMA FACTO"/>
    <property type="match status" value="1"/>
</dbReference>
<organism evidence="8 9">
    <name type="scientific">Solicola gregarius</name>
    <dbReference type="NCBI Taxonomy" id="2908642"/>
    <lineage>
        <taxon>Bacteria</taxon>
        <taxon>Bacillati</taxon>
        <taxon>Actinomycetota</taxon>
        <taxon>Actinomycetes</taxon>
        <taxon>Propionibacteriales</taxon>
        <taxon>Nocardioidaceae</taxon>
        <taxon>Solicola</taxon>
    </lineage>
</organism>
<dbReference type="NCBIfam" id="TIGR02937">
    <property type="entry name" value="sigma70-ECF"/>
    <property type="match status" value="1"/>
</dbReference>
<evidence type="ECO:0000259" key="7">
    <source>
        <dbReference type="Pfam" id="PF08281"/>
    </source>
</evidence>
<dbReference type="GO" id="GO:0016987">
    <property type="term" value="F:sigma factor activity"/>
    <property type="evidence" value="ECO:0007669"/>
    <property type="project" value="UniProtKB-KW"/>
</dbReference>
<keyword evidence="9" id="KW-1185">Reference proteome</keyword>
<evidence type="ECO:0000313" key="9">
    <source>
        <dbReference type="Proteomes" id="UP001164390"/>
    </source>
</evidence>
<evidence type="ECO:0000256" key="2">
    <source>
        <dbReference type="ARBA" id="ARBA00023015"/>
    </source>
</evidence>
<sequence length="226" mass="24838">MILHAAAQPSLSATGLELAIASSIRGKVDSGRPASSGPPPDDDPERSRIVALVDLAKGGDSEAFGELYDHYADQVFRYVYYRVGDRALAEDLTGDVFVRALRALPRFTWQGTDFGAWLTTIARNLITDHYKSSRTKREIIADQVPETDDVRDGPEQEALANDAHDALMRALHELPSDQQECLISRFILEQSIAETAALMGRSPGAIKQLQLRAIRALARTIPGELR</sequence>
<dbReference type="EMBL" id="CP094970">
    <property type="protein sequence ID" value="UYM06944.1"/>
    <property type="molecule type" value="Genomic_DNA"/>
</dbReference>
<name>A0AA46YMT6_9ACTN</name>
<dbReference type="RefSeq" id="WP_271635878.1">
    <property type="nucleotide sequence ID" value="NZ_CP094970.1"/>
</dbReference>
<dbReference type="GO" id="GO:0003677">
    <property type="term" value="F:DNA binding"/>
    <property type="evidence" value="ECO:0007669"/>
    <property type="project" value="InterPro"/>
</dbReference>
<dbReference type="SUPFAM" id="SSF88659">
    <property type="entry name" value="Sigma3 and sigma4 domains of RNA polymerase sigma factors"/>
    <property type="match status" value="1"/>
</dbReference>
<dbReference type="InterPro" id="IPR013325">
    <property type="entry name" value="RNA_pol_sigma_r2"/>
</dbReference>
<dbReference type="SUPFAM" id="SSF88946">
    <property type="entry name" value="Sigma2 domain of RNA polymerase sigma factors"/>
    <property type="match status" value="1"/>
</dbReference>
<reference evidence="8" key="1">
    <citation type="submission" date="2022-01" db="EMBL/GenBank/DDBJ databases">
        <title>Nocardioidaceae gen. sp. A5X3R13.</title>
        <authorList>
            <person name="Lopez Marin M.A."/>
            <person name="Uhlik O."/>
        </authorList>
    </citation>
    <scope>NUCLEOTIDE SEQUENCE</scope>
    <source>
        <strain evidence="8">A5X3R13</strain>
    </source>
</reference>
<evidence type="ECO:0000256" key="3">
    <source>
        <dbReference type="ARBA" id="ARBA00023082"/>
    </source>
</evidence>
<keyword evidence="2" id="KW-0805">Transcription regulation</keyword>
<gene>
    <name evidence="8" type="ORF">L0C25_07670</name>
</gene>
<dbReference type="GO" id="GO:0006352">
    <property type="term" value="P:DNA-templated transcription initiation"/>
    <property type="evidence" value="ECO:0007669"/>
    <property type="project" value="InterPro"/>
</dbReference>
<evidence type="ECO:0000256" key="4">
    <source>
        <dbReference type="ARBA" id="ARBA00023163"/>
    </source>
</evidence>
<proteinExistence type="inferred from homology"/>
<dbReference type="InterPro" id="IPR036388">
    <property type="entry name" value="WH-like_DNA-bd_sf"/>
</dbReference>
<dbReference type="Pfam" id="PF04542">
    <property type="entry name" value="Sigma70_r2"/>
    <property type="match status" value="1"/>
</dbReference>
<dbReference type="InterPro" id="IPR014284">
    <property type="entry name" value="RNA_pol_sigma-70_dom"/>
</dbReference>
<dbReference type="Pfam" id="PF08281">
    <property type="entry name" value="Sigma70_r4_2"/>
    <property type="match status" value="1"/>
</dbReference>
<dbReference type="CDD" id="cd06171">
    <property type="entry name" value="Sigma70_r4"/>
    <property type="match status" value="1"/>
</dbReference>
<comment type="similarity">
    <text evidence="1">Belongs to the sigma-70 factor family. ECF subfamily.</text>
</comment>
<dbReference type="InterPro" id="IPR007627">
    <property type="entry name" value="RNA_pol_sigma70_r2"/>
</dbReference>
<dbReference type="Gene3D" id="1.10.1740.10">
    <property type="match status" value="1"/>
</dbReference>
<dbReference type="PANTHER" id="PTHR43133:SF57">
    <property type="entry name" value="RNA POLYMERASE SIGMA-70 FACTOR"/>
    <property type="match status" value="1"/>
</dbReference>
<feature type="domain" description="RNA polymerase sigma-70 region 2" evidence="6">
    <location>
        <begin position="67"/>
        <end position="134"/>
    </location>
</feature>
<feature type="region of interest" description="Disordered" evidence="5">
    <location>
        <begin position="27"/>
        <end position="46"/>
    </location>
</feature>
<dbReference type="Gene3D" id="1.10.10.10">
    <property type="entry name" value="Winged helix-like DNA-binding domain superfamily/Winged helix DNA-binding domain"/>
    <property type="match status" value="1"/>
</dbReference>
<dbReference type="InterPro" id="IPR013249">
    <property type="entry name" value="RNA_pol_sigma70_r4_t2"/>
</dbReference>
<dbReference type="InterPro" id="IPR013324">
    <property type="entry name" value="RNA_pol_sigma_r3/r4-like"/>
</dbReference>